<dbReference type="PANTHER" id="PTHR11895">
    <property type="entry name" value="TRANSAMIDASE"/>
    <property type="match status" value="1"/>
</dbReference>
<accession>A0A0F4KTI9</accession>
<evidence type="ECO:0000313" key="12">
    <source>
        <dbReference type="EMBL" id="PKV08488.1"/>
    </source>
</evidence>
<dbReference type="OrthoDB" id="9811471at2"/>
<dbReference type="RefSeq" id="WP_045924910.1">
    <property type="nucleotide sequence ID" value="NZ_PCHJ01000017.1"/>
</dbReference>
<dbReference type="InterPro" id="IPR000120">
    <property type="entry name" value="Amidase"/>
</dbReference>
<dbReference type="HAMAP" id="MF_00120">
    <property type="entry name" value="GatA"/>
    <property type="match status" value="1"/>
</dbReference>
<keyword evidence="4 8" id="KW-0067">ATP-binding</keyword>
<evidence type="ECO:0000313" key="13">
    <source>
        <dbReference type="Proteomes" id="UP000033648"/>
    </source>
</evidence>
<protein>
    <recommendedName>
        <fullName evidence="8">Glutamyl-tRNA(Gln) amidotransferase subunit A</fullName>
        <shortName evidence="8">Glu-ADT subunit A</shortName>
        <ecNumber evidence="8">6.3.5.7</ecNumber>
    </recommendedName>
</protein>
<keyword evidence="3 8" id="KW-0547">Nucleotide-binding</keyword>
<keyword evidence="5 8" id="KW-0648">Protein biosynthesis</keyword>
<name>A0A0F4KTI9_9BIFI</name>
<dbReference type="InterPro" id="IPR023631">
    <property type="entry name" value="Amidase_dom"/>
</dbReference>
<dbReference type="NCBIfam" id="TIGR00132">
    <property type="entry name" value="gatA"/>
    <property type="match status" value="1"/>
</dbReference>
<feature type="domain" description="Amidase" evidence="10">
    <location>
        <begin position="28"/>
        <end position="478"/>
    </location>
</feature>
<dbReference type="InterPro" id="IPR004412">
    <property type="entry name" value="GatA"/>
</dbReference>
<dbReference type="AlphaFoldDB" id="A0A0F4KTI9"/>
<evidence type="ECO:0000256" key="5">
    <source>
        <dbReference type="ARBA" id="ARBA00022917"/>
    </source>
</evidence>
<evidence type="ECO:0000256" key="9">
    <source>
        <dbReference type="SAM" id="MobiDB-lite"/>
    </source>
</evidence>
<keyword evidence="2 8" id="KW-0436">Ligase</keyword>
<dbReference type="Pfam" id="PF01425">
    <property type="entry name" value="Amidase"/>
    <property type="match status" value="1"/>
</dbReference>
<comment type="function">
    <text evidence="6 8">Allows the formation of correctly charged Gln-tRNA(Gln) through the transamidation of misacylated Glu-tRNA(Gln) in organisms which lack glutaminyl-tRNA synthetase. The reaction takes place in the presence of glutamine and ATP through an activated gamma-phospho-Glu-tRNA(Gln).</text>
</comment>
<evidence type="ECO:0000256" key="4">
    <source>
        <dbReference type="ARBA" id="ARBA00022840"/>
    </source>
</evidence>
<comment type="similarity">
    <text evidence="1 8">Belongs to the amidase family. GatA subfamily.</text>
</comment>
<dbReference type="GO" id="GO:0030956">
    <property type="term" value="C:glutamyl-tRNA(Gln) amidotransferase complex"/>
    <property type="evidence" value="ECO:0007669"/>
    <property type="project" value="InterPro"/>
</dbReference>
<sequence length="517" mass="54815">MSAQEELVKQSASDMAAQLRSGQVSSRELVQAHLDVIEAAEPSIDAFLQVSADRALEQADAFDQRLAREGAEGLPELAGVPIAIKDMIVTEGIPTTAASRILEGWVPPYDATVIKKLKAAGMPILGKTNLDEFAQGSSTEHSAFKTTHNPWDTERVPGGSGGGSASAVGAFEAPLALGTDTGGSIRQPGSLTGTVGVKPTYGGVSRFGAIAMASSLDQIGPVSRSVLDAALLQEVIGGYDRRDSTSIPKPVPPLAQAARQGQKRDLKGLKVGLVKELGGEGYQPGVEARFNEAVSLLESMGAEVVQVSCPHFPYALAAYYIIMPSEVSSNLARYDGMRYGLRVMPPEGVPQTAANMMAATREAGFGDEVKRRIILGIYALSAGYYDAWYGSAQKVRTLVIRDFEKAFEQADVLVSPTSPTTAFRFGEKMDDPLAMYLNDVATIPANLAGTPAMSIPAGLSDDGLPVGFQFFAPQMRDEVMYRPAAALEAALEEQWGGPISKKLSTPWLDGLAQDSTK</sequence>
<dbReference type="EMBL" id="PCHJ01000017">
    <property type="protein sequence ID" value="PKV08488.1"/>
    <property type="molecule type" value="Genomic_DNA"/>
</dbReference>
<feature type="active site" description="Charge relay system" evidence="8">
    <location>
        <position position="160"/>
    </location>
</feature>
<dbReference type="EMBL" id="JWME01000013">
    <property type="protein sequence ID" value="KJY49324.1"/>
    <property type="molecule type" value="Genomic_DNA"/>
</dbReference>
<evidence type="ECO:0000256" key="8">
    <source>
        <dbReference type="HAMAP-Rule" id="MF_00120"/>
    </source>
</evidence>
<keyword evidence="11" id="KW-0808">Transferase</keyword>
<evidence type="ECO:0000256" key="7">
    <source>
        <dbReference type="ARBA" id="ARBA00047407"/>
    </source>
</evidence>
<evidence type="ECO:0000313" key="14">
    <source>
        <dbReference type="Proteomes" id="UP000233731"/>
    </source>
</evidence>
<dbReference type="Proteomes" id="UP000233731">
    <property type="component" value="Unassembled WGS sequence"/>
</dbReference>
<dbReference type="InterPro" id="IPR020556">
    <property type="entry name" value="Amidase_CS"/>
</dbReference>
<dbReference type="PANTHER" id="PTHR11895:SF151">
    <property type="entry name" value="GLUTAMYL-TRNA(GLN) AMIDOTRANSFERASE SUBUNIT A"/>
    <property type="match status" value="1"/>
</dbReference>
<evidence type="ECO:0000259" key="10">
    <source>
        <dbReference type="Pfam" id="PF01425"/>
    </source>
</evidence>
<dbReference type="InterPro" id="IPR036928">
    <property type="entry name" value="AS_sf"/>
</dbReference>
<dbReference type="SUPFAM" id="SSF75304">
    <property type="entry name" value="Amidase signature (AS) enzymes"/>
    <property type="match status" value="1"/>
</dbReference>
<gene>
    <name evidence="8 11" type="primary">gatA</name>
    <name evidence="12" type="ORF">CQR44_1447</name>
    <name evidence="11" type="ORF">JF69_14200</name>
</gene>
<comment type="subunit">
    <text evidence="8">Heterotrimer of A, B and C subunits.</text>
</comment>
<dbReference type="PROSITE" id="PS00571">
    <property type="entry name" value="AMIDASES"/>
    <property type="match status" value="1"/>
</dbReference>
<feature type="active site" description="Acyl-ester intermediate" evidence="8">
    <location>
        <position position="184"/>
    </location>
</feature>
<dbReference type="EC" id="6.3.5.7" evidence="8"/>
<dbReference type="Proteomes" id="UP000033648">
    <property type="component" value="Unassembled WGS sequence"/>
</dbReference>
<proteinExistence type="inferred from homology"/>
<dbReference type="GO" id="GO:0016740">
    <property type="term" value="F:transferase activity"/>
    <property type="evidence" value="ECO:0007669"/>
    <property type="project" value="UniProtKB-KW"/>
</dbReference>
<evidence type="ECO:0000256" key="2">
    <source>
        <dbReference type="ARBA" id="ARBA00022598"/>
    </source>
</evidence>
<dbReference type="GO" id="GO:0050567">
    <property type="term" value="F:glutaminyl-tRNA synthase (glutamine-hydrolyzing) activity"/>
    <property type="evidence" value="ECO:0007669"/>
    <property type="project" value="UniProtKB-UniRule"/>
</dbReference>
<dbReference type="Gene3D" id="3.90.1300.10">
    <property type="entry name" value="Amidase signature (AS) domain"/>
    <property type="match status" value="1"/>
</dbReference>
<evidence type="ECO:0000256" key="1">
    <source>
        <dbReference type="ARBA" id="ARBA00008069"/>
    </source>
</evidence>
<comment type="catalytic activity">
    <reaction evidence="7 8">
        <text>L-glutamyl-tRNA(Gln) + L-glutamine + ATP + H2O = L-glutaminyl-tRNA(Gln) + L-glutamate + ADP + phosphate + H(+)</text>
        <dbReference type="Rhea" id="RHEA:17521"/>
        <dbReference type="Rhea" id="RHEA-COMP:9681"/>
        <dbReference type="Rhea" id="RHEA-COMP:9684"/>
        <dbReference type="ChEBI" id="CHEBI:15377"/>
        <dbReference type="ChEBI" id="CHEBI:15378"/>
        <dbReference type="ChEBI" id="CHEBI:29985"/>
        <dbReference type="ChEBI" id="CHEBI:30616"/>
        <dbReference type="ChEBI" id="CHEBI:43474"/>
        <dbReference type="ChEBI" id="CHEBI:58359"/>
        <dbReference type="ChEBI" id="CHEBI:78520"/>
        <dbReference type="ChEBI" id="CHEBI:78521"/>
        <dbReference type="ChEBI" id="CHEBI:456216"/>
        <dbReference type="EC" id="6.3.5.7"/>
    </reaction>
</comment>
<comment type="caution">
    <text evidence="11">The sequence shown here is derived from an EMBL/GenBank/DDBJ whole genome shotgun (WGS) entry which is preliminary data.</text>
</comment>
<feature type="region of interest" description="Disordered" evidence="9">
    <location>
        <begin position="242"/>
        <end position="262"/>
    </location>
</feature>
<evidence type="ECO:0000256" key="3">
    <source>
        <dbReference type="ARBA" id="ARBA00022741"/>
    </source>
</evidence>
<dbReference type="PATRIC" id="fig|1684.4.peg.1526"/>
<dbReference type="GO" id="GO:0006412">
    <property type="term" value="P:translation"/>
    <property type="evidence" value="ECO:0007669"/>
    <property type="project" value="UniProtKB-UniRule"/>
</dbReference>
<dbReference type="GO" id="GO:0005524">
    <property type="term" value="F:ATP binding"/>
    <property type="evidence" value="ECO:0007669"/>
    <property type="project" value="UniProtKB-KW"/>
</dbReference>
<evidence type="ECO:0000256" key="6">
    <source>
        <dbReference type="ARBA" id="ARBA00025295"/>
    </source>
</evidence>
<reference evidence="12 14" key="2">
    <citation type="submission" date="2017-10" db="EMBL/GenBank/DDBJ databases">
        <title>Bifidobacterium genomics.</title>
        <authorList>
            <person name="Lugli G.A."/>
            <person name="Milani C."/>
            <person name="Mancabelli L."/>
        </authorList>
    </citation>
    <scope>NUCLEOTIDE SEQUENCE [LARGE SCALE GENOMIC DNA]</scope>
    <source>
        <strain evidence="12 14">1460B</strain>
    </source>
</reference>
<feature type="active site" description="Charge relay system" evidence="8">
    <location>
        <position position="85"/>
    </location>
</feature>
<organism evidence="11 13">
    <name type="scientific">Bifidobacterium asteroides</name>
    <dbReference type="NCBI Taxonomy" id="1684"/>
    <lineage>
        <taxon>Bacteria</taxon>
        <taxon>Bacillati</taxon>
        <taxon>Actinomycetota</taxon>
        <taxon>Actinomycetes</taxon>
        <taxon>Bifidobacteriales</taxon>
        <taxon>Bifidobacteriaceae</taxon>
        <taxon>Bifidobacterium</taxon>
    </lineage>
</organism>
<reference evidence="11 13" key="1">
    <citation type="submission" date="2014-12" db="EMBL/GenBank/DDBJ databases">
        <title>Comparative genomics of the lactic acid bacteria isolated from the honey bee gut.</title>
        <authorList>
            <person name="Ellegaard K.M."/>
            <person name="Tamarit D."/>
            <person name="Javelind E."/>
            <person name="Olofsson T."/>
            <person name="Andersson S.G."/>
            <person name="Vasquez A."/>
        </authorList>
    </citation>
    <scope>NUCLEOTIDE SEQUENCE [LARGE SCALE GENOMIC DNA]</scope>
    <source>
        <strain evidence="11 13">Bin2</strain>
    </source>
</reference>
<evidence type="ECO:0000313" key="11">
    <source>
        <dbReference type="EMBL" id="KJY49324.1"/>
    </source>
</evidence>